<gene>
    <name evidence="2" type="ORF">Aconfl_01830</name>
</gene>
<evidence type="ECO:0000313" key="2">
    <source>
        <dbReference type="EMBL" id="GMQ27541.1"/>
    </source>
</evidence>
<organism evidence="2 3">
    <name type="scientific">Algoriphagus confluentis</name>
    <dbReference type="NCBI Taxonomy" id="1697556"/>
    <lineage>
        <taxon>Bacteria</taxon>
        <taxon>Pseudomonadati</taxon>
        <taxon>Bacteroidota</taxon>
        <taxon>Cytophagia</taxon>
        <taxon>Cytophagales</taxon>
        <taxon>Cyclobacteriaceae</taxon>
        <taxon>Algoriphagus</taxon>
    </lineage>
</organism>
<feature type="chain" id="PRO_5047089191" description="Por secretion system C-terminal sorting domain-containing protein" evidence="1">
    <location>
        <begin position="43"/>
        <end position="216"/>
    </location>
</feature>
<sequence>MLAFGIPFAVRLTTLNQQNIMKTLFTFALAGTLTLSSLASFASDDLKADSDVKANFKKVNVLLKEGVGEAKIALYDHSGKKLHQKKVKVQDQDVVIPYNLSELPCGEFTIKIESDSEAVEYKVNTFERPFQAVASPLTAYGKVTDRSTINLTVIGITEEGVKVQIREKGSNQIIYSEDLAVKDAFKKDYALKGLEAQDVYFEVMDSRGQMKSLHFE</sequence>
<evidence type="ECO:0008006" key="4">
    <source>
        <dbReference type="Google" id="ProtNLM"/>
    </source>
</evidence>
<protein>
    <recommendedName>
        <fullName evidence="4">Por secretion system C-terminal sorting domain-containing protein</fullName>
    </recommendedName>
</protein>
<reference evidence="2 3" key="1">
    <citation type="submission" date="2023-08" db="EMBL/GenBank/DDBJ databases">
        <title>Draft genome sequence of Algoriphagus confluentis.</title>
        <authorList>
            <person name="Takatani N."/>
            <person name="Hosokawa M."/>
            <person name="Sawabe T."/>
        </authorList>
    </citation>
    <scope>NUCLEOTIDE SEQUENCE [LARGE SCALE GENOMIC DNA]</scope>
    <source>
        <strain evidence="2 3">NBRC 111222</strain>
    </source>
</reference>
<feature type="signal peptide" evidence="1">
    <location>
        <begin position="1"/>
        <end position="42"/>
    </location>
</feature>
<dbReference type="EMBL" id="BTPD01000001">
    <property type="protein sequence ID" value="GMQ27541.1"/>
    <property type="molecule type" value="Genomic_DNA"/>
</dbReference>
<keyword evidence="1" id="KW-0732">Signal</keyword>
<dbReference type="Proteomes" id="UP001338309">
    <property type="component" value="Unassembled WGS sequence"/>
</dbReference>
<evidence type="ECO:0000313" key="3">
    <source>
        <dbReference type="Proteomes" id="UP001338309"/>
    </source>
</evidence>
<proteinExistence type="predicted"/>
<name>A0ABQ6PIX7_9BACT</name>
<accession>A0ABQ6PIX7</accession>
<comment type="caution">
    <text evidence="2">The sequence shown here is derived from an EMBL/GenBank/DDBJ whole genome shotgun (WGS) entry which is preliminary data.</text>
</comment>
<evidence type="ECO:0000256" key="1">
    <source>
        <dbReference type="SAM" id="SignalP"/>
    </source>
</evidence>
<keyword evidence="3" id="KW-1185">Reference proteome</keyword>